<evidence type="ECO:0000256" key="1">
    <source>
        <dbReference type="ARBA" id="ARBA00004141"/>
    </source>
</evidence>
<keyword evidence="8" id="KW-1185">Reference proteome</keyword>
<dbReference type="AlphaFoldDB" id="A0A914MNN0"/>
<dbReference type="PIRSF" id="PIRSF002419">
    <property type="entry name" value="Tetraspanin"/>
    <property type="match status" value="1"/>
</dbReference>
<dbReference type="PROSITE" id="PS00421">
    <property type="entry name" value="TM4_1"/>
    <property type="match status" value="1"/>
</dbReference>
<dbReference type="GO" id="GO:0005886">
    <property type="term" value="C:plasma membrane"/>
    <property type="evidence" value="ECO:0007669"/>
    <property type="project" value="TreeGrafter"/>
</dbReference>
<sequence>MVYGIANKTIKLFLFTTNLLIFIFGGLLFSFSLWANLDRNFASHLHDFTQKIKMYNELVDKVATYQSSLWILVAIGALLMVVGFLGCCGASCENIFLLTLFSIVLIALSLIEVYVLIALFTNKDVLLDDLQGALAKSSETPEGRQNLKPIEDLLNCCGATAKTRLLYVNEGLCAGELAKTVWEYSRISLGDTPNTKYSSV</sequence>
<dbReference type="WBParaSite" id="Minc3s01822g26531">
    <property type="protein sequence ID" value="Minc3s01822g26531"/>
    <property type="gene ID" value="Minc3s01822g26531"/>
</dbReference>
<accession>A0A914MNN0</accession>
<feature type="disulfide bond" evidence="6">
    <location>
        <begin position="157"/>
        <end position="173"/>
    </location>
</feature>
<comment type="subcellular location">
    <subcellularLocation>
        <location evidence="1">Membrane</location>
        <topology evidence="1">Multi-pass membrane protein</topology>
    </subcellularLocation>
</comment>
<evidence type="ECO:0000256" key="4">
    <source>
        <dbReference type="ARBA" id="ARBA00022989"/>
    </source>
</evidence>
<feature type="transmembrane region" description="Helical" evidence="7">
    <location>
        <begin position="69"/>
        <end position="88"/>
    </location>
</feature>
<name>A0A914MNN0_MELIC</name>
<dbReference type="Proteomes" id="UP000887563">
    <property type="component" value="Unplaced"/>
</dbReference>
<evidence type="ECO:0000313" key="9">
    <source>
        <dbReference type="WBParaSite" id="Minc3s01822g26531"/>
    </source>
</evidence>
<dbReference type="InterPro" id="IPR000301">
    <property type="entry name" value="Tetraspanin_animals"/>
</dbReference>
<proteinExistence type="inferred from homology"/>
<evidence type="ECO:0000256" key="6">
    <source>
        <dbReference type="PIRSR" id="PIRSR002419-1"/>
    </source>
</evidence>
<dbReference type="InterPro" id="IPR018499">
    <property type="entry name" value="Tetraspanin/Peripherin"/>
</dbReference>
<keyword evidence="5 7" id="KW-0472">Membrane</keyword>
<protein>
    <submittedName>
        <fullName evidence="9">Tetraspanin</fullName>
    </submittedName>
</protein>
<dbReference type="PANTHER" id="PTHR19282:SF530">
    <property type="entry name" value="TETRASPANIN"/>
    <property type="match status" value="1"/>
</dbReference>
<evidence type="ECO:0000313" key="8">
    <source>
        <dbReference type="Proteomes" id="UP000887563"/>
    </source>
</evidence>
<feature type="transmembrane region" description="Helical" evidence="7">
    <location>
        <begin position="95"/>
        <end position="120"/>
    </location>
</feature>
<organism evidence="8 9">
    <name type="scientific">Meloidogyne incognita</name>
    <name type="common">Southern root-knot nematode worm</name>
    <name type="synonym">Oxyuris incognita</name>
    <dbReference type="NCBI Taxonomy" id="6306"/>
    <lineage>
        <taxon>Eukaryota</taxon>
        <taxon>Metazoa</taxon>
        <taxon>Ecdysozoa</taxon>
        <taxon>Nematoda</taxon>
        <taxon>Chromadorea</taxon>
        <taxon>Rhabditida</taxon>
        <taxon>Tylenchina</taxon>
        <taxon>Tylenchomorpha</taxon>
        <taxon>Tylenchoidea</taxon>
        <taxon>Meloidogynidae</taxon>
        <taxon>Meloidogyninae</taxon>
        <taxon>Meloidogyne</taxon>
        <taxon>Meloidogyne incognita group</taxon>
    </lineage>
</organism>
<keyword evidence="3 7" id="KW-0812">Transmembrane</keyword>
<comment type="similarity">
    <text evidence="2">Belongs to the tetraspanin (TM4SF) family.</text>
</comment>
<dbReference type="PANTHER" id="PTHR19282">
    <property type="entry name" value="TETRASPANIN"/>
    <property type="match status" value="1"/>
</dbReference>
<evidence type="ECO:0000256" key="7">
    <source>
        <dbReference type="SAM" id="Phobius"/>
    </source>
</evidence>
<reference evidence="9" key="1">
    <citation type="submission" date="2022-11" db="UniProtKB">
        <authorList>
            <consortium name="WormBaseParasite"/>
        </authorList>
    </citation>
    <scope>IDENTIFICATION</scope>
</reference>
<evidence type="ECO:0000256" key="5">
    <source>
        <dbReference type="ARBA" id="ARBA00023136"/>
    </source>
</evidence>
<keyword evidence="4 7" id="KW-1133">Transmembrane helix</keyword>
<keyword evidence="6" id="KW-1015">Disulfide bond</keyword>
<evidence type="ECO:0000256" key="3">
    <source>
        <dbReference type="ARBA" id="ARBA00022692"/>
    </source>
</evidence>
<evidence type="ECO:0000256" key="2">
    <source>
        <dbReference type="ARBA" id="ARBA00006840"/>
    </source>
</evidence>
<dbReference type="Pfam" id="PF00335">
    <property type="entry name" value="Tetraspanin"/>
    <property type="match status" value="1"/>
</dbReference>
<feature type="transmembrane region" description="Helical" evidence="7">
    <location>
        <begin position="12"/>
        <end position="35"/>
    </location>
</feature>
<dbReference type="InterPro" id="IPR018503">
    <property type="entry name" value="Tetraspanin_CS"/>
</dbReference>
<dbReference type="PRINTS" id="PR00259">
    <property type="entry name" value="TMFOUR"/>
</dbReference>